<proteinExistence type="predicted"/>
<feature type="transmembrane region" description="Helical" evidence="1">
    <location>
        <begin position="32"/>
        <end position="52"/>
    </location>
</feature>
<protein>
    <submittedName>
        <fullName evidence="2 3">Uncharacterized protein</fullName>
    </submittedName>
</protein>
<dbReference type="AlphaFoldDB" id="A0A0R0HLD8"/>
<reference evidence="2" key="3">
    <citation type="submission" date="2018-07" db="EMBL/GenBank/DDBJ databases">
        <title>WGS assembly of Glycine max.</title>
        <authorList>
            <person name="Schmutz J."/>
            <person name="Cannon S."/>
            <person name="Schlueter J."/>
            <person name="Ma J."/>
            <person name="Mitros T."/>
            <person name="Nelson W."/>
            <person name="Hyten D."/>
            <person name="Song Q."/>
            <person name="Thelen J."/>
            <person name="Cheng J."/>
            <person name="Xu D."/>
            <person name="Hellsten U."/>
            <person name="May G."/>
            <person name="Yu Y."/>
            <person name="Sakurai T."/>
            <person name="Umezawa T."/>
            <person name="Bhattacharyya M."/>
            <person name="Sandhu D."/>
            <person name="Valliyodan B."/>
            <person name="Lindquist E."/>
            <person name="Peto M."/>
            <person name="Grant D."/>
            <person name="Shu S."/>
            <person name="Goodstein D."/>
            <person name="Barry K."/>
            <person name="Futrell-Griggs M."/>
            <person name="Abernathy B."/>
            <person name="Du J."/>
            <person name="Tian Z."/>
            <person name="Zhu L."/>
            <person name="Gill N."/>
            <person name="Joshi T."/>
            <person name="Libault M."/>
            <person name="Sethuraman A."/>
            <person name="Zhang X."/>
            <person name="Shinozaki K."/>
            <person name="Nguyen H."/>
            <person name="Wing R."/>
            <person name="Cregan P."/>
            <person name="Specht J."/>
            <person name="Grimwood J."/>
            <person name="Rokhsar D."/>
            <person name="Stacey G."/>
            <person name="Shoemaker R."/>
            <person name="Jackson S."/>
        </authorList>
    </citation>
    <scope>NUCLEOTIDE SEQUENCE</scope>
    <source>
        <tissue evidence="2">Callus</tissue>
    </source>
</reference>
<organism evidence="2">
    <name type="scientific">Glycine max</name>
    <name type="common">Soybean</name>
    <name type="synonym">Glycine hispida</name>
    <dbReference type="NCBI Taxonomy" id="3847"/>
    <lineage>
        <taxon>Eukaryota</taxon>
        <taxon>Viridiplantae</taxon>
        <taxon>Streptophyta</taxon>
        <taxon>Embryophyta</taxon>
        <taxon>Tracheophyta</taxon>
        <taxon>Spermatophyta</taxon>
        <taxon>Magnoliopsida</taxon>
        <taxon>eudicotyledons</taxon>
        <taxon>Gunneridae</taxon>
        <taxon>Pentapetalae</taxon>
        <taxon>rosids</taxon>
        <taxon>fabids</taxon>
        <taxon>Fabales</taxon>
        <taxon>Fabaceae</taxon>
        <taxon>Papilionoideae</taxon>
        <taxon>50 kb inversion clade</taxon>
        <taxon>NPAAA clade</taxon>
        <taxon>indigoferoid/millettioid clade</taxon>
        <taxon>Phaseoleae</taxon>
        <taxon>Glycine</taxon>
        <taxon>Glycine subgen. Soja</taxon>
    </lineage>
</organism>
<gene>
    <name evidence="2" type="ORF">GLYMA_12G226800</name>
</gene>
<dbReference type="InParanoid" id="A0A0R0HLD8"/>
<keyword evidence="1" id="KW-1133">Transmembrane helix</keyword>
<evidence type="ECO:0000313" key="2">
    <source>
        <dbReference type="EMBL" id="KRH27284.1"/>
    </source>
</evidence>
<keyword evidence="4" id="KW-1185">Reference proteome</keyword>
<dbReference type="EnsemblPlants" id="KRH27284">
    <property type="protein sequence ID" value="KRH27284"/>
    <property type="gene ID" value="GLYMA_12G226800"/>
</dbReference>
<reference evidence="3" key="2">
    <citation type="submission" date="2018-02" db="UniProtKB">
        <authorList>
            <consortium name="EnsemblPlants"/>
        </authorList>
    </citation>
    <scope>IDENTIFICATION</scope>
    <source>
        <strain evidence="3">Williams 82</strain>
    </source>
</reference>
<sequence>MVIGIFYVLYLPYYCVSYSAYLLSIYNFQNPGYLAALLYLWILVILYEHSLLFSFHHASIPICTLYIHRRIAKECPNYTAFGLSGDNLVAYLVSLK</sequence>
<reference evidence="2 3" key="1">
    <citation type="journal article" date="2010" name="Nature">
        <title>Genome sequence of the palaeopolyploid soybean.</title>
        <authorList>
            <person name="Schmutz J."/>
            <person name="Cannon S.B."/>
            <person name="Schlueter J."/>
            <person name="Ma J."/>
            <person name="Mitros T."/>
            <person name="Nelson W."/>
            <person name="Hyten D.L."/>
            <person name="Song Q."/>
            <person name="Thelen J.J."/>
            <person name="Cheng J."/>
            <person name="Xu D."/>
            <person name="Hellsten U."/>
            <person name="May G.D."/>
            <person name="Yu Y."/>
            <person name="Sakurai T."/>
            <person name="Umezawa T."/>
            <person name="Bhattacharyya M.K."/>
            <person name="Sandhu D."/>
            <person name="Valliyodan B."/>
            <person name="Lindquist E."/>
            <person name="Peto M."/>
            <person name="Grant D."/>
            <person name="Shu S."/>
            <person name="Goodstein D."/>
            <person name="Barry K."/>
            <person name="Futrell-Griggs M."/>
            <person name="Abernathy B."/>
            <person name="Du J."/>
            <person name="Tian Z."/>
            <person name="Zhu L."/>
            <person name="Gill N."/>
            <person name="Joshi T."/>
            <person name="Libault M."/>
            <person name="Sethuraman A."/>
            <person name="Zhang X.-C."/>
            <person name="Shinozaki K."/>
            <person name="Nguyen H.T."/>
            <person name="Wing R.A."/>
            <person name="Cregan P."/>
            <person name="Specht J."/>
            <person name="Grimwood J."/>
            <person name="Rokhsar D."/>
            <person name="Stacey G."/>
            <person name="Shoemaker R.C."/>
            <person name="Jackson S.A."/>
        </authorList>
    </citation>
    <scope>NUCLEOTIDE SEQUENCE [LARGE SCALE GENOMIC DNA]</scope>
    <source>
        <strain evidence="3">cv. Williams 82</strain>
        <tissue evidence="2">Callus</tissue>
    </source>
</reference>
<feature type="transmembrane region" description="Helical" evidence="1">
    <location>
        <begin position="7"/>
        <end position="26"/>
    </location>
</feature>
<evidence type="ECO:0000313" key="4">
    <source>
        <dbReference type="Proteomes" id="UP000008827"/>
    </source>
</evidence>
<keyword evidence="1" id="KW-0812">Transmembrane</keyword>
<dbReference type="Proteomes" id="UP000008827">
    <property type="component" value="Chromosome 12"/>
</dbReference>
<name>A0A0R0HLD8_SOYBN</name>
<accession>A0A0R0HLD8</accession>
<evidence type="ECO:0000256" key="1">
    <source>
        <dbReference type="SAM" id="Phobius"/>
    </source>
</evidence>
<keyword evidence="1" id="KW-0472">Membrane</keyword>
<dbReference type="Gramene" id="KRH27284">
    <property type="protein sequence ID" value="KRH27284"/>
    <property type="gene ID" value="GLYMA_12G226800"/>
</dbReference>
<dbReference type="EMBL" id="CM000845">
    <property type="protein sequence ID" value="KRH27284.1"/>
    <property type="molecule type" value="Genomic_DNA"/>
</dbReference>
<evidence type="ECO:0000313" key="3">
    <source>
        <dbReference type="EnsemblPlants" id="KRH27284"/>
    </source>
</evidence>